<dbReference type="Gene3D" id="2.60.420.10">
    <property type="entry name" value="Maltose phosphorylase, domain 3"/>
    <property type="match status" value="1"/>
</dbReference>
<dbReference type="GO" id="GO:0030596">
    <property type="term" value="F:alpha-L-rhamnosidase activity"/>
    <property type="evidence" value="ECO:0007669"/>
    <property type="project" value="UniProtKB-EC"/>
</dbReference>
<dbReference type="Pfam" id="PF05592">
    <property type="entry name" value="Bac_rhamnosid"/>
    <property type="match status" value="1"/>
</dbReference>
<name>A0AB39BG62_9MICO</name>
<dbReference type="InterPro" id="IPR013783">
    <property type="entry name" value="Ig-like_fold"/>
</dbReference>
<reference evidence="9" key="1">
    <citation type="submission" date="2024-05" db="EMBL/GenBank/DDBJ databases">
        <title>Herbiconiux sp. A18JL235.</title>
        <authorList>
            <person name="Zhang G."/>
        </authorList>
    </citation>
    <scope>NUCLEOTIDE SEQUENCE</scope>
    <source>
        <strain evidence="9">A18JL235</strain>
    </source>
</reference>
<feature type="domain" description="Alpha-L-rhamnosidase C-terminal" evidence="8">
    <location>
        <begin position="739"/>
        <end position="815"/>
    </location>
</feature>
<gene>
    <name evidence="9" type="ORF">ABFY20_18210</name>
</gene>
<dbReference type="GO" id="GO:0005975">
    <property type="term" value="P:carbohydrate metabolic process"/>
    <property type="evidence" value="ECO:0007669"/>
    <property type="project" value="InterPro"/>
</dbReference>
<dbReference type="Pfam" id="PF17390">
    <property type="entry name" value="Bac_rhamnosid_C"/>
    <property type="match status" value="1"/>
</dbReference>
<accession>A0AB39BG62</accession>
<dbReference type="Pfam" id="PF25788">
    <property type="entry name" value="Ig_Rha78A_N"/>
    <property type="match status" value="1"/>
</dbReference>
<dbReference type="SUPFAM" id="SSF48208">
    <property type="entry name" value="Six-hairpin glycosidases"/>
    <property type="match status" value="1"/>
</dbReference>
<dbReference type="EC" id="3.2.1.40" evidence="2"/>
<dbReference type="InterPro" id="IPR016007">
    <property type="entry name" value="Alpha_rhamnosid"/>
</dbReference>
<feature type="region of interest" description="Disordered" evidence="4">
    <location>
        <begin position="241"/>
        <end position="261"/>
    </location>
</feature>
<sequence length="833" mass="90028">MSPSNLRVEHTVEPVGVDVSPRFSWYGSGAWRLDVAGPGGPLWSASGTGRPAPEVEYDGPALSPLTRYRWSVTTNGSSTSSAFVTGVLDGDWRGARFVGHAHPSGAAPLLRREFTAPTSVAEAYLVVAAGGYARVAIDGTLVEPSVLSPGFTDYDVTAQYTVTDVTPLLAAGRRHAIGLELGRGFYGMAAPNTWNWETAPWHAEPSARLLLVIRDEQGAEHVVTTDASWRAIDGPTRYDDLHGGEDHDARREPPGWDAPGFDDHDWDTAWIVAGPRGRPVHQRQPAVEVAERFDPDSIVEIAPGRWVLAFPRVIAGWLEIEAEGAAGEVIELRHGERLRSDGSVDTDDPLGYFAGRFQLDRVVLAGAPVSWRPRFVYHGFQYAEVRAARLPRVRAALVHTRAPRTGSFGCDDALLETVHELTARTVLNNLHGIPTDTPMLEKNGWTGDGMVGARLMLQNLDVHELLAKWCADIAASRHGSGAPTVLAPDGGWTMDWSPAPTWHAALVLIPWELWMQRGDRRVLVDLWADASDYLRFELARTVDGIADTTLGDWVSPETSAGGGNAPEDTRIAATAFLVAMLDVLAEWATELGEPAGEWRDAAARSRAAFVARFVRDGIVAGDGDEGFRQAHGVLALAFDLLPEPLRQGVADSVAADVRARGDHLSTGALATKHLLPQLTRFGHADAALAVARQTTFPSWGFWVAQGATSLWEHWKPESRSRGHYFLGTVDDWLFAEVAGLSPLAPGWRRALIAPRVLEVGGASASVETPYGTLAVRWAVGDDGHVELDATVPEGVTATLCLPGTERELASGRHGVRSHQAVYPPSTVTIEPVM</sequence>
<evidence type="ECO:0000259" key="5">
    <source>
        <dbReference type="Pfam" id="PF05592"/>
    </source>
</evidence>
<dbReference type="AlphaFoldDB" id="A0AB39BG62"/>
<dbReference type="InterPro" id="IPR013737">
    <property type="entry name" value="Bac_rhamnosid_N"/>
</dbReference>
<feature type="domain" description="Bacterial alpha-L-rhamnosidase N-terminal" evidence="6">
    <location>
        <begin position="119"/>
        <end position="290"/>
    </location>
</feature>
<organism evidence="9">
    <name type="scientific">Herbiconiux sp. A18JL235</name>
    <dbReference type="NCBI Taxonomy" id="3152363"/>
    <lineage>
        <taxon>Bacteria</taxon>
        <taxon>Bacillati</taxon>
        <taxon>Actinomycetota</taxon>
        <taxon>Actinomycetes</taxon>
        <taxon>Micrococcales</taxon>
        <taxon>Microbacteriaceae</taxon>
        <taxon>Herbiconiux</taxon>
    </lineage>
</organism>
<dbReference type="PANTHER" id="PTHR33307:SF6">
    <property type="entry name" value="ALPHA-RHAMNOSIDASE (EUROFUNG)-RELATED"/>
    <property type="match status" value="1"/>
</dbReference>
<dbReference type="Pfam" id="PF17389">
    <property type="entry name" value="Bac_rhamnosid6H"/>
    <property type="match status" value="1"/>
</dbReference>
<keyword evidence="3 9" id="KW-0378">Hydrolase</keyword>
<dbReference type="Gene3D" id="2.60.120.260">
    <property type="entry name" value="Galactose-binding domain-like"/>
    <property type="match status" value="2"/>
</dbReference>
<dbReference type="EMBL" id="CP162511">
    <property type="protein sequence ID" value="XDI05229.1"/>
    <property type="molecule type" value="Genomic_DNA"/>
</dbReference>
<evidence type="ECO:0000259" key="7">
    <source>
        <dbReference type="Pfam" id="PF17389"/>
    </source>
</evidence>
<dbReference type="InterPro" id="IPR035398">
    <property type="entry name" value="Bac_rhamnosid_C"/>
</dbReference>
<dbReference type="RefSeq" id="WP_368497613.1">
    <property type="nucleotide sequence ID" value="NZ_CP162511.1"/>
</dbReference>
<feature type="domain" description="Alpha-L-rhamnosidase concanavalin-like" evidence="5">
    <location>
        <begin position="301"/>
        <end position="388"/>
    </location>
</feature>
<comment type="catalytic activity">
    <reaction evidence="1">
        <text>Hydrolysis of terminal non-reducing alpha-L-rhamnose residues in alpha-L-rhamnosides.</text>
        <dbReference type="EC" id="3.2.1.40"/>
    </reaction>
</comment>
<dbReference type="InterPro" id="IPR035396">
    <property type="entry name" value="Bac_rhamnosid6H"/>
</dbReference>
<protein>
    <recommendedName>
        <fullName evidence="2">alpha-L-rhamnosidase</fullName>
        <ecNumber evidence="2">3.2.1.40</ecNumber>
    </recommendedName>
</protein>
<dbReference type="Pfam" id="PF08531">
    <property type="entry name" value="Bac_rhamnosid_N"/>
    <property type="match status" value="1"/>
</dbReference>
<dbReference type="InterPro" id="IPR012341">
    <property type="entry name" value="6hp_glycosidase-like_sf"/>
</dbReference>
<feature type="compositionally biased region" description="Basic and acidic residues" evidence="4">
    <location>
        <begin position="241"/>
        <end position="254"/>
    </location>
</feature>
<evidence type="ECO:0000259" key="8">
    <source>
        <dbReference type="Pfam" id="PF17390"/>
    </source>
</evidence>
<evidence type="ECO:0000313" key="9">
    <source>
        <dbReference type="EMBL" id="XDI05229.1"/>
    </source>
</evidence>
<dbReference type="PANTHER" id="PTHR33307">
    <property type="entry name" value="ALPHA-RHAMNOSIDASE (EUROFUNG)"/>
    <property type="match status" value="1"/>
</dbReference>
<evidence type="ECO:0000256" key="3">
    <source>
        <dbReference type="ARBA" id="ARBA00022801"/>
    </source>
</evidence>
<evidence type="ECO:0000256" key="4">
    <source>
        <dbReference type="SAM" id="MobiDB-lite"/>
    </source>
</evidence>
<dbReference type="Gene3D" id="2.60.40.10">
    <property type="entry name" value="Immunoglobulins"/>
    <property type="match status" value="1"/>
</dbReference>
<evidence type="ECO:0000256" key="2">
    <source>
        <dbReference type="ARBA" id="ARBA00012652"/>
    </source>
</evidence>
<evidence type="ECO:0000256" key="1">
    <source>
        <dbReference type="ARBA" id="ARBA00001445"/>
    </source>
</evidence>
<proteinExistence type="predicted"/>
<dbReference type="Gene3D" id="1.50.10.10">
    <property type="match status" value="1"/>
</dbReference>
<dbReference type="InterPro" id="IPR008928">
    <property type="entry name" value="6-hairpin_glycosidase_sf"/>
</dbReference>
<feature type="domain" description="Alpha-L-rhamnosidase six-hairpin glycosidase" evidence="7">
    <location>
        <begin position="404"/>
        <end position="737"/>
    </location>
</feature>
<dbReference type="InterPro" id="IPR008902">
    <property type="entry name" value="Rhamnosid_concanavalin"/>
</dbReference>
<evidence type="ECO:0000259" key="6">
    <source>
        <dbReference type="Pfam" id="PF08531"/>
    </source>
</evidence>